<sequence>MASNDVVDHDLHVGSRRPNGMRGSSEEDIHDNKHQHQPRSMTPAEHERYHQPRCMTPAEYERYNQQVLETGGFDVDVPNNVGNCGLIYPCPNFDKNPRVFEELNKCSSKAIEDFNNKHNTNYQFLRVVKVGSQAVAGCNHYITFEAKAQAAAPMYFQALVYAGIRKDPKGLSKLLKHHSNLSFHRSVLHHYVNRNGIRECVLRVHLKPKFGTTV</sequence>
<dbReference type="GO" id="GO:0004869">
    <property type="term" value="F:cysteine-type endopeptidase inhibitor activity"/>
    <property type="evidence" value="ECO:0007669"/>
    <property type="project" value="UniProtKB-KW"/>
</dbReference>
<evidence type="ECO:0000313" key="6">
    <source>
        <dbReference type="Proteomes" id="UP000823749"/>
    </source>
</evidence>
<proteinExistence type="predicted"/>
<accession>A0AAV6HZV5</accession>
<dbReference type="PANTHER" id="PTHR31260">
    <property type="entry name" value="CYSTATIN/MONELLIN SUPERFAMILY PROTEIN"/>
    <property type="match status" value="1"/>
</dbReference>
<feature type="domain" description="Cystatin" evidence="4">
    <location>
        <begin position="101"/>
        <end position="149"/>
    </location>
</feature>
<dbReference type="SUPFAM" id="SSF54403">
    <property type="entry name" value="Cystatin/monellin"/>
    <property type="match status" value="1"/>
</dbReference>
<dbReference type="AlphaFoldDB" id="A0AAV6HZV5"/>
<dbReference type="InterPro" id="IPR000010">
    <property type="entry name" value="Cystatin_dom"/>
</dbReference>
<dbReference type="CDD" id="cd00042">
    <property type="entry name" value="CY"/>
    <property type="match status" value="1"/>
</dbReference>
<dbReference type="EMBL" id="JACTNZ010000012">
    <property type="protein sequence ID" value="KAG5521986.1"/>
    <property type="molecule type" value="Genomic_DNA"/>
</dbReference>
<dbReference type="InterPro" id="IPR046350">
    <property type="entry name" value="Cystatin_sf"/>
</dbReference>
<keyword evidence="2" id="KW-0789">Thiol protease inhibitor</keyword>
<dbReference type="Gene3D" id="3.10.450.10">
    <property type="match status" value="1"/>
</dbReference>
<gene>
    <name evidence="5" type="ORF">RHGRI_034266</name>
</gene>
<dbReference type="Pfam" id="PF00031">
    <property type="entry name" value="Cystatin"/>
    <property type="match status" value="1"/>
</dbReference>
<comment type="caution">
    <text evidence="5">The sequence shown here is derived from an EMBL/GenBank/DDBJ whole genome shotgun (WGS) entry which is preliminary data.</text>
</comment>
<dbReference type="Proteomes" id="UP000823749">
    <property type="component" value="Chromosome 12"/>
</dbReference>
<evidence type="ECO:0000256" key="3">
    <source>
        <dbReference type="SAM" id="MobiDB-lite"/>
    </source>
</evidence>
<organism evidence="5 6">
    <name type="scientific">Rhododendron griersonianum</name>
    <dbReference type="NCBI Taxonomy" id="479676"/>
    <lineage>
        <taxon>Eukaryota</taxon>
        <taxon>Viridiplantae</taxon>
        <taxon>Streptophyta</taxon>
        <taxon>Embryophyta</taxon>
        <taxon>Tracheophyta</taxon>
        <taxon>Spermatophyta</taxon>
        <taxon>Magnoliopsida</taxon>
        <taxon>eudicotyledons</taxon>
        <taxon>Gunneridae</taxon>
        <taxon>Pentapetalae</taxon>
        <taxon>asterids</taxon>
        <taxon>Ericales</taxon>
        <taxon>Ericaceae</taxon>
        <taxon>Ericoideae</taxon>
        <taxon>Rhodoreae</taxon>
        <taxon>Rhododendron</taxon>
    </lineage>
</organism>
<evidence type="ECO:0000313" key="5">
    <source>
        <dbReference type="EMBL" id="KAG5521986.1"/>
    </source>
</evidence>
<feature type="compositionally biased region" description="Basic and acidic residues" evidence="3">
    <location>
        <begin position="24"/>
        <end position="34"/>
    </location>
</feature>
<keyword evidence="1" id="KW-0646">Protease inhibitor</keyword>
<evidence type="ECO:0000259" key="4">
    <source>
        <dbReference type="Pfam" id="PF00031"/>
    </source>
</evidence>
<evidence type="ECO:0000256" key="2">
    <source>
        <dbReference type="ARBA" id="ARBA00022704"/>
    </source>
</evidence>
<feature type="region of interest" description="Disordered" evidence="3">
    <location>
        <begin position="1"/>
        <end position="49"/>
    </location>
</feature>
<feature type="compositionally biased region" description="Basic and acidic residues" evidence="3">
    <location>
        <begin position="1"/>
        <end position="13"/>
    </location>
</feature>
<dbReference type="PANTHER" id="PTHR31260:SF28">
    <property type="entry name" value="CYSTATIN DOMAIN PROTEIN"/>
    <property type="match status" value="1"/>
</dbReference>
<dbReference type="InterPro" id="IPR006462">
    <property type="entry name" value="MS5"/>
</dbReference>
<protein>
    <recommendedName>
        <fullName evidence="4">Cystatin domain-containing protein</fullName>
    </recommendedName>
</protein>
<name>A0AAV6HZV5_9ERIC</name>
<evidence type="ECO:0000256" key="1">
    <source>
        <dbReference type="ARBA" id="ARBA00022690"/>
    </source>
</evidence>
<reference evidence="5" key="1">
    <citation type="submission" date="2020-08" db="EMBL/GenBank/DDBJ databases">
        <title>Plant Genome Project.</title>
        <authorList>
            <person name="Zhang R.-G."/>
        </authorList>
    </citation>
    <scope>NUCLEOTIDE SEQUENCE</scope>
    <source>
        <strain evidence="5">WSP0</strain>
        <tissue evidence="5">Leaf</tissue>
    </source>
</reference>
<keyword evidence="6" id="KW-1185">Reference proteome</keyword>